<name>A0AA35ZEC6_LACSI</name>
<accession>A0AA35ZEC6</accession>
<gene>
    <name evidence="2" type="ORF">LSALG_LOCUS29813</name>
</gene>
<evidence type="ECO:0000256" key="1">
    <source>
        <dbReference type="SAM" id="MobiDB-lite"/>
    </source>
</evidence>
<dbReference type="AlphaFoldDB" id="A0AA35ZEC6"/>
<feature type="region of interest" description="Disordered" evidence="1">
    <location>
        <begin position="213"/>
        <end position="252"/>
    </location>
</feature>
<organism evidence="2 3">
    <name type="scientific">Lactuca saligna</name>
    <name type="common">Willowleaf lettuce</name>
    <dbReference type="NCBI Taxonomy" id="75948"/>
    <lineage>
        <taxon>Eukaryota</taxon>
        <taxon>Viridiplantae</taxon>
        <taxon>Streptophyta</taxon>
        <taxon>Embryophyta</taxon>
        <taxon>Tracheophyta</taxon>
        <taxon>Spermatophyta</taxon>
        <taxon>Magnoliopsida</taxon>
        <taxon>eudicotyledons</taxon>
        <taxon>Gunneridae</taxon>
        <taxon>Pentapetalae</taxon>
        <taxon>asterids</taxon>
        <taxon>campanulids</taxon>
        <taxon>Asterales</taxon>
        <taxon>Asteraceae</taxon>
        <taxon>Cichorioideae</taxon>
        <taxon>Cichorieae</taxon>
        <taxon>Lactucinae</taxon>
        <taxon>Lactuca</taxon>
    </lineage>
</organism>
<dbReference type="Proteomes" id="UP001177003">
    <property type="component" value="Chromosome 6"/>
</dbReference>
<reference evidence="2" key="1">
    <citation type="submission" date="2023-04" db="EMBL/GenBank/DDBJ databases">
        <authorList>
            <person name="Vijverberg K."/>
            <person name="Xiong W."/>
            <person name="Schranz E."/>
        </authorList>
    </citation>
    <scope>NUCLEOTIDE SEQUENCE</scope>
</reference>
<proteinExistence type="predicted"/>
<evidence type="ECO:0000313" key="2">
    <source>
        <dbReference type="EMBL" id="CAI9290628.1"/>
    </source>
</evidence>
<protein>
    <submittedName>
        <fullName evidence="2">Uncharacterized protein</fullName>
    </submittedName>
</protein>
<evidence type="ECO:0000313" key="3">
    <source>
        <dbReference type="Proteomes" id="UP001177003"/>
    </source>
</evidence>
<keyword evidence="3" id="KW-1185">Reference proteome</keyword>
<feature type="compositionally biased region" description="Basic and acidic residues" evidence="1">
    <location>
        <begin position="222"/>
        <end position="252"/>
    </location>
</feature>
<sequence>MDDDGFMGSFVEIQFNSKEENIPDYMLMFGKQFKTLNTKLNLLLQLQTDGGGKNSISALDVDVMLQAQGYLILDKLNHMEEYVDLRVKSQLDSFKNEIRELKETAKSHHILFVQDVKTVCENVNLKVQELIEYMTMEIVALDHNYSTIHNKWERKQRQRGYWKCFWCCESGWQSLDYSDPTSLKRTLIVTSSTITTTKPITKSIVIGTVVGDLSSSNPTPNEQEKDKGKGIIHELLKEERKSAMEDEMEKQR</sequence>
<dbReference type="EMBL" id="OX465082">
    <property type="protein sequence ID" value="CAI9290628.1"/>
    <property type="molecule type" value="Genomic_DNA"/>
</dbReference>